<evidence type="ECO:0000256" key="6">
    <source>
        <dbReference type="ARBA" id="ARBA00022833"/>
    </source>
</evidence>
<evidence type="ECO:0000256" key="4">
    <source>
        <dbReference type="ARBA" id="ARBA00022723"/>
    </source>
</evidence>
<dbReference type="Gene3D" id="3.40.630.30">
    <property type="match status" value="1"/>
</dbReference>
<dbReference type="AlphaFoldDB" id="A0A9N9KYA5"/>
<dbReference type="InterPro" id="IPR028005">
    <property type="entry name" value="AcTrfase_ESCO_Znf_dom"/>
</dbReference>
<dbReference type="PANTHER" id="PTHR45884:SF2">
    <property type="entry name" value="N-ACETYLTRANSFERASE ECO"/>
    <property type="match status" value="1"/>
</dbReference>
<dbReference type="CDD" id="cd04301">
    <property type="entry name" value="NAT_SF"/>
    <property type="match status" value="1"/>
</dbReference>
<proteinExistence type="inferred from homology"/>
<dbReference type="InterPro" id="IPR000182">
    <property type="entry name" value="GNAT_dom"/>
</dbReference>
<keyword evidence="5" id="KW-0863">Zinc-finger</keyword>
<keyword evidence="9" id="KW-0012">Acyltransferase</keyword>
<evidence type="ECO:0000256" key="8">
    <source>
        <dbReference type="ARBA" id="ARBA00023306"/>
    </source>
</evidence>
<evidence type="ECO:0000256" key="2">
    <source>
        <dbReference type="ARBA" id="ARBA00005816"/>
    </source>
</evidence>
<sequence length="418" mass="46815">MATATGKPKTSSLRTYSKRVKTSSELPPNKKLRVDDPPNNGNEPHASIVSPTVLKETRETRINVSLNQPKLIAEVADAQLPPPKPAPRSSIRSYFKPVSQQPVRDSSISTFNSSDTIEAPTPVSPTSSPPASPSAIPPISESRRPRKKSRRRLTTRNTGSFEQDISDKDDQRATEKTPHEIVENGEVGTTKKKRAKANLQQTQIDLGQDTILLCPKCGMIFNVTSLDDKKLHDKHCSAKLVSTTSERKSSKSEKEFIWEKKIGDAAHRICVITTSSSKEAKNNAVKVLDFTHEQMGGYQYELSELWSQIPDPKDASKLVPRFKLYVYYIGSHVVGAILAEAYRDGIQIWGDQSRNDEKVVVLDRIWVDTDHRHRGYARQLADTVRQDFDNRREITKDEVGTSELTEFGKAWAKAYFGT</sequence>
<protein>
    <recommendedName>
        <fullName evidence="11">N-acetyltransferase domain-containing protein</fullName>
    </recommendedName>
</protein>
<dbReference type="PROSITE" id="PS51186">
    <property type="entry name" value="GNAT"/>
    <property type="match status" value="1"/>
</dbReference>
<keyword evidence="7" id="KW-0539">Nucleus</keyword>
<dbReference type="SUPFAM" id="SSF55729">
    <property type="entry name" value="Acyl-CoA N-acyltransferases (Nat)"/>
    <property type="match status" value="1"/>
</dbReference>
<dbReference type="GO" id="GO:0005634">
    <property type="term" value="C:nucleus"/>
    <property type="evidence" value="ECO:0007669"/>
    <property type="project" value="UniProtKB-SubCell"/>
</dbReference>
<reference evidence="12" key="1">
    <citation type="submission" date="2021-07" db="EMBL/GenBank/DDBJ databases">
        <authorList>
            <person name="Durling M."/>
        </authorList>
    </citation>
    <scope>NUCLEOTIDE SEQUENCE</scope>
</reference>
<evidence type="ECO:0000256" key="5">
    <source>
        <dbReference type="ARBA" id="ARBA00022771"/>
    </source>
</evidence>
<evidence type="ECO:0000313" key="12">
    <source>
        <dbReference type="EMBL" id="CAG8955008.1"/>
    </source>
</evidence>
<dbReference type="InterPro" id="IPR016181">
    <property type="entry name" value="Acyl_CoA_acyltransferase"/>
</dbReference>
<dbReference type="InterPro" id="IPR028009">
    <property type="entry name" value="ESCO_Acetyltransf_dom"/>
</dbReference>
<feature type="compositionally biased region" description="Basic and acidic residues" evidence="10">
    <location>
        <begin position="165"/>
        <end position="177"/>
    </location>
</feature>
<evidence type="ECO:0000259" key="11">
    <source>
        <dbReference type="PROSITE" id="PS51186"/>
    </source>
</evidence>
<evidence type="ECO:0000256" key="10">
    <source>
        <dbReference type="SAM" id="MobiDB-lite"/>
    </source>
</evidence>
<evidence type="ECO:0000256" key="3">
    <source>
        <dbReference type="ARBA" id="ARBA00022679"/>
    </source>
</evidence>
<gene>
    <name evidence="12" type="ORF">HYFRA_00008698</name>
</gene>
<keyword evidence="3" id="KW-0808">Transferase</keyword>
<feature type="compositionally biased region" description="Polar residues" evidence="10">
    <location>
        <begin position="98"/>
        <end position="116"/>
    </location>
</feature>
<feature type="region of interest" description="Disordered" evidence="10">
    <location>
        <begin position="67"/>
        <end position="177"/>
    </location>
</feature>
<dbReference type="EMBL" id="CAJVRL010000058">
    <property type="protein sequence ID" value="CAG8955008.1"/>
    <property type="molecule type" value="Genomic_DNA"/>
</dbReference>
<feature type="domain" description="N-acetyltransferase" evidence="11">
    <location>
        <begin position="285"/>
        <end position="418"/>
    </location>
</feature>
<comment type="similarity">
    <text evidence="2">Belongs to the acetyltransferase family. ECO subfamily.</text>
</comment>
<accession>A0A9N9KYA5</accession>
<evidence type="ECO:0000313" key="13">
    <source>
        <dbReference type="Proteomes" id="UP000696280"/>
    </source>
</evidence>
<dbReference type="GO" id="GO:0000785">
    <property type="term" value="C:chromatin"/>
    <property type="evidence" value="ECO:0007669"/>
    <property type="project" value="TreeGrafter"/>
</dbReference>
<evidence type="ECO:0000256" key="9">
    <source>
        <dbReference type="ARBA" id="ARBA00023315"/>
    </source>
</evidence>
<feature type="compositionally biased region" description="Basic residues" evidence="10">
    <location>
        <begin position="144"/>
        <end position="154"/>
    </location>
</feature>
<comment type="caution">
    <text evidence="12">The sequence shown here is derived from an EMBL/GenBank/DDBJ whole genome shotgun (WGS) entry which is preliminary data.</text>
</comment>
<evidence type="ECO:0000256" key="7">
    <source>
        <dbReference type="ARBA" id="ARBA00023242"/>
    </source>
</evidence>
<dbReference type="Pfam" id="PF13878">
    <property type="entry name" value="zf-C2H2_3"/>
    <property type="match status" value="1"/>
</dbReference>
<organism evidence="12 13">
    <name type="scientific">Hymenoscyphus fraxineus</name>
    <dbReference type="NCBI Taxonomy" id="746836"/>
    <lineage>
        <taxon>Eukaryota</taxon>
        <taxon>Fungi</taxon>
        <taxon>Dikarya</taxon>
        <taxon>Ascomycota</taxon>
        <taxon>Pezizomycotina</taxon>
        <taxon>Leotiomycetes</taxon>
        <taxon>Helotiales</taxon>
        <taxon>Helotiaceae</taxon>
        <taxon>Hymenoscyphus</taxon>
    </lineage>
</organism>
<keyword evidence="4" id="KW-0479">Metal-binding</keyword>
<name>A0A9N9KYA5_9HELO</name>
<dbReference type="Pfam" id="PF13880">
    <property type="entry name" value="Acetyltransf_13"/>
    <property type="match status" value="1"/>
</dbReference>
<dbReference type="GO" id="GO:0061733">
    <property type="term" value="F:protein-lysine-acetyltransferase activity"/>
    <property type="evidence" value="ECO:0007669"/>
    <property type="project" value="TreeGrafter"/>
</dbReference>
<dbReference type="PANTHER" id="PTHR45884">
    <property type="entry name" value="N-ACETYLTRANSFERASE ECO"/>
    <property type="match status" value="1"/>
</dbReference>
<dbReference type="GO" id="GO:0008270">
    <property type="term" value="F:zinc ion binding"/>
    <property type="evidence" value="ECO:0007669"/>
    <property type="project" value="UniProtKB-KW"/>
</dbReference>
<dbReference type="OrthoDB" id="428854at2759"/>
<dbReference type="Proteomes" id="UP000696280">
    <property type="component" value="Unassembled WGS sequence"/>
</dbReference>
<keyword evidence="8" id="KW-0131">Cell cycle</keyword>
<evidence type="ECO:0000256" key="1">
    <source>
        <dbReference type="ARBA" id="ARBA00004123"/>
    </source>
</evidence>
<feature type="region of interest" description="Disordered" evidence="10">
    <location>
        <begin position="1"/>
        <end position="54"/>
    </location>
</feature>
<feature type="compositionally biased region" description="Pro residues" evidence="10">
    <location>
        <begin position="127"/>
        <end position="136"/>
    </location>
</feature>
<keyword evidence="13" id="KW-1185">Reference proteome</keyword>
<comment type="subcellular location">
    <subcellularLocation>
        <location evidence="1">Nucleus</location>
    </subcellularLocation>
</comment>
<keyword evidence="6" id="KW-0862">Zinc</keyword>
<dbReference type="GO" id="GO:0007064">
    <property type="term" value="P:mitotic sister chromatid cohesion"/>
    <property type="evidence" value="ECO:0007669"/>
    <property type="project" value="TreeGrafter"/>
</dbReference>